<dbReference type="EMBL" id="BAAAYX010000035">
    <property type="protein sequence ID" value="GAA3720058.1"/>
    <property type="molecule type" value="Genomic_DNA"/>
</dbReference>
<feature type="domain" description="Methyltransferase type 11" evidence="1">
    <location>
        <begin position="10"/>
        <end position="99"/>
    </location>
</feature>
<dbReference type="Proteomes" id="UP001500051">
    <property type="component" value="Unassembled WGS sequence"/>
</dbReference>
<dbReference type="Pfam" id="PF08241">
    <property type="entry name" value="Methyltransf_11"/>
    <property type="match status" value="1"/>
</dbReference>
<dbReference type="GO" id="GO:0032259">
    <property type="term" value="P:methylation"/>
    <property type="evidence" value="ECO:0007669"/>
    <property type="project" value="UniProtKB-KW"/>
</dbReference>
<dbReference type="InterPro" id="IPR013216">
    <property type="entry name" value="Methyltransf_11"/>
</dbReference>
<proteinExistence type="predicted"/>
<dbReference type="PANTHER" id="PTHR42912">
    <property type="entry name" value="METHYLTRANSFERASE"/>
    <property type="match status" value="1"/>
</dbReference>
<keyword evidence="3" id="KW-1185">Reference proteome</keyword>
<gene>
    <name evidence="2" type="ORF">GCM10022204_45220</name>
</gene>
<reference evidence="3" key="1">
    <citation type="journal article" date="2019" name="Int. J. Syst. Evol. Microbiol.">
        <title>The Global Catalogue of Microorganisms (GCM) 10K type strain sequencing project: providing services to taxonomists for standard genome sequencing and annotation.</title>
        <authorList>
            <consortium name="The Broad Institute Genomics Platform"/>
            <consortium name="The Broad Institute Genome Sequencing Center for Infectious Disease"/>
            <person name="Wu L."/>
            <person name="Ma J."/>
        </authorList>
    </citation>
    <scope>NUCLEOTIDE SEQUENCE [LARGE SCALE GENOMIC DNA]</scope>
    <source>
        <strain evidence="3">JCM 16548</strain>
    </source>
</reference>
<dbReference type="CDD" id="cd02440">
    <property type="entry name" value="AdoMet_MTases"/>
    <property type="match status" value="1"/>
</dbReference>
<evidence type="ECO:0000259" key="1">
    <source>
        <dbReference type="Pfam" id="PF08241"/>
    </source>
</evidence>
<dbReference type="Gene3D" id="3.40.50.150">
    <property type="entry name" value="Vaccinia Virus protein VP39"/>
    <property type="match status" value="1"/>
</dbReference>
<sequence>MVGGPRRRILDLGSGTGAFAQTLADEGHEVFCIDRDLDGVAATTERLGTRLHVVGQVESLPYLSCHFDVVTSSQNLHKFAPGLALSEIARVLRPGGHLAVAYNTRDDTVPWVRRLTALLQQNDPQAMRGDYGIESVDDVTESPYFGDLVRRDFRNWVPITRNGLVAMVERRPTTARLDPPSRQALLNEVAGLYDSIARPPEPLLLPYRASCWRAEVDHTGLVLGEDDLDVVQIRL</sequence>
<organism evidence="2 3">
    <name type="scientific">Microlunatus aurantiacus</name>
    <dbReference type="NCBI Taxonomy" id="446786"/>
    <lineage>
        <taxon>Bacteria</taxon>
        <taxon>Bacillati</taxon>
        <taxon>Actinomycetota</taxon>
        <taxon>Actinomycetes</taxon>
        <taxon>Propionibacteriales</taxon>
        <taxon>Propionibacteriaceae</taxon>
        <taxon>Microlunatus</taxon>
    </lineage>
</organism>
<dbReference type="SUPFAM" id="SSF53335">
    <property type="entry name" value="S-adenosyl-L-methionine-dependent methyltransferases"/>
    <property type="match status" value="1"/>
</dbReference>
<protein>
    <submittedName>
        <fullName evidence="2">Class I SAM-dependent methyltransferase</fullName>
    </submittedName>
</protein>
<evidence type="ECO:0000313" key="3">
    <source>
        <dbReference type="Proteomes" id="UP001500051"/>
    </source>
</evidence>
<accession>A0ABP7ELL4</accession>
<name>A0ABP7ELL4_9ACTN</name>
<comment type="caution">
    <text evidence="2">The sequence shown here is derived from an EMBL/GenBank/DDBJ whole genome shotgun (WGS) entry which is preliminary data.</text>
</comment>
<evidence type="ECO:0000313" key="2">
    <source>
        <dbReference type="EMBL" id="GAA3720058.1"/>
    </source>
</evidence>
<dbReference type="InterPro" id="IPR050508">
    <property type="entry name" value="Methyltransf_Superfamily"/>
</dbReference>
<keyword evidence="2" id="KW-0808">Transferase</keyword>
<dbReference type="InterPro" id="IPR029063">
    <property type="entry name" value="SAM-dependent_MTases_sf"/>
</dbReference>
<dbReference type="GO" id="GO:0008168">
    <property type="term" value="F:methyltransferase activity"/>
    <property type="evidence" value="ECO:0007669"/>
    <property type="project" value="UniProtKB-KW"/>
</dbReference>
<keyword evidence="2" id="KW-0489">Methyltransferase</keyword>